<dbReference type="PANTHER" id="PTHR43546">
    <property type="entry name" value="UPF0173 METAL-DEPENDENT HYDROLASE MJ1163-RELATED"/>
    <property type="match status" value="1"/>
</dbReference>
<reference evidence="3 4" key="1">
    <citation type="journal article" date="2016" name="Int. J. Syst. Evol. Microbiol.">
        <title>Pyruvatibacter mobilis gen. nov., sp. nov., a marine bacterium from the culture broth of Picochlorum sp. 122.</title>
        <authorList>
            <person name="Wang G."/>
            <person name="Tang M."/>
            <person name="Wu H."/>
            <person name="Dai S."/>
            <person name="Li T."/>
            <person name="Chen C."/>
            <person name="He H."/>
            <person name="Fan J."/>
            <person name="Xiang W."/>
            <person name="Li X."/>
        </authorList>
    </citation>
    <scope>NUCLEOTIDE SEQUENCE [LARGE SCALE GENOMIC DNA]</scope>
    <source>
        <strain evidence="3 4">GYP-11</strain>
    </source>
</reference>
<dbReference type="InterPro" id="IPR001279">
    <property type="entry name" value="Metallo-B-lactamas"/>
</dbReference>
<keyword evidence="1" id="KW-0378">Hydrolase</keyword>
<evidence type="ECO:0000256" key="1">
    <source>
        <dbReference type="ARBA" id="ARBA00022801"/>
    </source>
</evidence>
<dbReference type="PANTHER" id="PTHR43546:SF9">
    <property type="entry name" value="L-ASCORBATE-6-PHOSPHATE LACTONASE ULAG-RELATED"/>
    <property type="match status" value="1"/>
</dbReference>
<dbReference type="GeneID" id="300656384"/>
<dbReference type="GO" id="GO:0016787">
    <property type="term" value="F:hydrolase activity"/>
    <property type="evidence" value="ECO:0007669"/>
    <property type="project" value="UniProtKB-KW"/>
</dbReference>
<dbReference type="InterPro" id="IPR036866">
    <property type="entry name" value="RibonucZ/Hydroxyglut_hydro"/>
</dbReference>
<feature type="domain" description="Metallo-beta-lactamase" evidence="2">
    <location>
        <begin position="24"/>
        <end position="152"/>
    </location>
</feature>
<evidence type="ECO:0000313" key="3">
    <source>
        <dbReference type="EMBL" id="NBG94327.1"/>
    </source>
</evidence>
<organism evidence="3 4">
    <name type="scientific">Pyruvatibacter mobilis</name>
    <dbReference type="NCBI Taxonomy" id="1712261"/>
    <lineage>
        <taxon>Bacteria</taxon>
        <taxon>Pseudomonadati</taxon>
        <taxon>Pseudomonadota</taxon>
        <taxon>Alphaproteobacteria</taxon>
        <taxon>Hyphomicrobiales</taxon>
        <taxon>Parvibaculaceae</taxon>
        <taxon>Pyruvatibacter</taxon>
    </lineage>
</organism>
<gene>
    <name evidence="3" type="ORF">GTQ45_01115</name>
</gene>
<proteinExistence type="predicted"/>
<evidence type="ECO:0000259" key="2">
    <source>
        <dbReference type="Pfam" id="PF12706"/>
    </source>
</evidence>
<name>A0A845Q7G9_9HYPH</name>
<dbReference type="Proteomes" id="UP000470384">
    <property type="component" value="Unassembled WGS sequence"/>
</dbReference>
<dbReference type="InterPro" id="IPR050114">
    <property type="entry name" value="UPF0173_UPF0282_UlaG_hydrolase"/>
</dbReference>
<sequence length="479" mass="55504">MTGLDVQFITHATLKISGAFGTLLCDPWFLNEPVYNLSTWKYPPARVPPEEVVKDVDYLFITHTHEDHFHIPSINYIDRDTPVFLPAYDEHPSLRAHTSERVMRAMGFHDIRRLKSWETVMLGGVTPLTRVPSAVERSHDWENSGFVIESPDCVLLNVNDNLNDVALCKDIKARWPEIDIVFIQSGGVTMFPGCFRMSEDEMRREADKRKVAFADQRRMLDHVKPKRIAPFAGDFCWLDDKYFHNNWANRTTAALFEDMMNTDYAQSGCELVQLYPGDRWSVDGGIVRTHGEIDWDRMLEDISELQKRFRPKLDAINAYLNDVRYEDFEARSRARTDLVQKYITRDYIDFDARIRHTIEGPHSGFSFVLKANSETGLVIDWDDEGEVMQTLYVPENIWAAILEGRLMWNIVQWVGEAEQLGDYVQDLGRFWFWLEYHLDLNAKNIQAIIEPMLIPGLDQPIRPNAAFFPMAGEWDADAT</sequence>
<dbReference type="Gene3D" id="3.60.15.10">
    <property type="entry name" value="Ribonuclease Z/Hydroxyacylglutathione hydrolase-like"/>
    <property type="match status" value="1"/>
</dbReference>
<evidence type="ECO:0000313" key="4">
    <source>
        <dbReference type="Proteomes" id="UP000470384"/>
    </source>
</evidence>
<comment type="caution">
    <text evidence="3">The sequence shown here is derived from an EMBL/GenBank/DDBJ whole genome shotgun (WGS) entry which is preliminary data.</text>
</comment>
<dbReference type="SUPFAM" id="SSF56281">
    <property type="entry name" value="Metallo-hydrolase/oxidoreductase"/>
    <property type="match status" value="1"/>
</dbReference>
<keyword evidence="4" id="KW-1185">Reference proteome</keyword>
<accession>A0A845Q7G9</accession>
<dbReference type="Pfam" id="PF12706">
    <property type="entry name" value="Lactamase_B_2"/>
    <property type="match status" value="1"/>
</dbReference>
<dbReference type="EMBL" id="WXYQ01000001">
    <property type="protein sequence ID" value="NBG94327.1"/>
    <property type="molecule type" value="Genomic_DNA"/>
</dbReference>
<dbReference type="OrthoDB" id="9805728at2"/>
<dbReference type="AlphaFoldDB" id="A0A845Q7G9"/>
<protein>
    <recommendedName>
        <fullName evidence="2">Metallo-beta-lactamase domain-containing protein</fullName>
    </recommendedName>
</protein>
<dbReference type="RefSeq" id="WP_160586448.1">
    <property type="nucleotide sequence ID" value="NZ_BMHN01000001.1"/>
</dbReference>